<dbReference type="Proteomes" id="UP001231189">
    <property type="component" value="Unassembled WGS sequence"/>
</dbReference>
<protein>
    <recommendedName>
        <fullName evidence="2">non-specific serine/threonine protein kinase</fullName>
        <ecNumber evidence="2">2.7.11.1</ecNumber>
    </recommendedName>
</protein>
<feature type="domain" description="Bulb-type lectin" evidence="7">
    <location>
        <begin position="90"/>
        <end position="218"/>
    </location>
</feature>
<evidence type="ECO:0000256" key="3">
    <source>
        <dbReference type="ARBA" id="ARBA00023170"/>
    </source>
</evidence>
<evidence type="ECO:0000256" key="2">
    <source>
        <dbReference type="ARBA" id="ARBA00012513"/>
    </source>
</evidence>
<evidence type="ECO:0000256" key="5">
    <source>
        <dbReference type="ARBA" id="ARBA00048679"/>
    </source>
</evidence>
<evidence type="ECO:0000256" key="1">
    <source>
        <dbReference type="ARBA" id="ARBA00004479"/>
    </source>
</evidence>
<reference evidence="8" key="1">
    <citation type="submission" date="2023-07" db="EMBL/GenBank/DDBJ databases">
        <title>A chromosome-level genome assembly of Lolium multiflorum.</title>
        <authorList>
            <person name="Chen Y."/>
            <person name="Copetti D."/>
            <person name="Kolliker R."/>
            <person name="Studer B."/>
        </authorList>
    </citation>
    <scope>NUCLEOTIDE SEQUENCE</scope>
    <source>
        <strain evidence="8">02402/16</strain>
        <tissue evidence="8">Leaf</tissue>
    </source>
</reference>
<comment type="subcellular location">
    <subcellularLocation>
        <location evidence="1">Membrane</location>
        <topology evidence="1">Single-pass type I membrane protein</topology>
    </subcellularLocation>
</comment>
<dbReference type="EMBL" id="JAUUTY010000007">
    <property type="protein sequence ID" value="KAK1609291.1"/>
    <property type="molecule type" value="Genomic_DNA"/>
</dbReference>
<keyword evidence="9" id="KW-1185">Reference proteome</keyword>
<organism evidence="8 9">
    <name type="scientific">Lolium multiflorum</name>
    <name type="common">Italian ryegrass</name>
    <name type="synonym">Lolium perenne subsp. multiflorum</name>
    <dbReference type="NCBI Taxonomy" id="4521"/>
    <lineage>
        <taxon>Eukaryota</taxon>
        <taxon>Viridiplantae</taxon>
        <taxon>Streptophyta</taxon>
        <taxon>Embryophyta</taxon>
        <taxon>Tracheophyta</taxon>
        <taxon>Spermatophyta</taxon>
        <taxon>Magnoliopsida</taxon>
        <taxon>Liliopsida</taxon>
        <taxon>Poales</taxon>
        <taxon>Poaceae</taxon>
        <taxon>BOP clade</taxon>
        <taxon>Pooideae</taxon>
        <taxon>Poodae</taxon>
        <taxon>Poeae</taxon>
        <taxon>Poeae Chloroplast Group 2 (Poeae type)</taxon>
        <taxon>Loliodinae</taxon>
        <taxon>Loliinae</taxon>
        <taxon>Lolium</taxon>
    </lineage>
</organism>
<dbReference type="AlphaFoldDB" id="A0AAD8VL50"/>
<keyword evidence="3" id="KW-0675">Receptor</keyword>
<evidence type="ECO:0000313" key="8">
    <source>
        <dbReference type="EMBL" id="KAK1609291.1"/>
    </source>
</evidence>
<evidence type="ECO:0000259" key="7">
    <source>
        <dbReference type="PROSITE" id="PS50927"/>
    </source>
</evidence>
<dbReference type="PANTHER" id="PTHR32444">
    <property type="entry name" value="BULB-TYPE LECTIN DOMAIN-CONTAINING PROTEIN"/>
    <property type="match status" value="1"/>
</dbReference>
<dbReference type="GO" id="GO:0051707">
    <property type="term" value="P:response to other organism"/>
    <property type="evidence" value="ECO:0007669"/>
    <property type="project" value="UniProtKB-ARBA"/>
</dbReference>
<feature type="compositionally biased region" description="Polar residues" evidence="6">
    <location>
        <begin position="1"/>
        <end position="10"/>
    </location>
</feature>
<dbReference type="Gene3D" id="2.90.10.10">
    <property type="entry name" value="Bulb-type lectin domain"/>
    <property type="match status" value="1"/>
</dbReference>
<comment type="catalytic activity">
    <reaction evidence="4">
        <text>L-threonyl-[protein] + ATP = O-phospho-L-threonyl-[protein] + ADP + H(+)</text>
        <dbReference type="Rhea" id="RHEA:46608"/>
        <dbReference type="Rhea" id="RHEA-COMP:11060"/>
        <dbReference type="Rhea" id="RHEA-COMP:11605"/>
        <dbReference type="ChEBI" id="CHEBI:15378"/>
        <dbReference type="ChEBI" id="CHEBI:30013"/>
        <dbReference type="ChEBI" id="CHEBI:30616"/>
        <dbReference type="ChEBI" id="CHEBI:61977"/>
        <dbReference type="ChEBI" id="CHEBI:456216"/>
        <dbReference type="EC" id="2.7.11.1"/>
    </reaction>
</comment>
<sequence>MQTATRSLQSPDGRAEGRTMQMATRSLREPVSTVVMFSSFSHVEKMSRESGFRVSHTSLPCAIPIRKRKSVNDLCFLRGSQAVDKLVSRNGKFALGFFTSGSNTTTSKSSSADNTTTATNWYLGIWFNKIPDFTPVWIANRDEPITHPADLKLQISRDGNLVVLDHIGAAGTPLWSTEIINAASKNSSNNTVAVAVLSNNGNLVIRHASDPSQQVWWQSFDYPSDVFLPGSKLGRNKVTGLNRVFISKKNRINPGSGSYCVGIPAIPA</sequence>
<comment type="caution">
    <text evidence="8">The sequence shown here is derived from an EMBL/GenBank/DDBJ whole genome shotgun (WGS) entry which is preliminary data.</text>
</comment>
<dbReference type="GO" id="GO:0016020">
    <property type="term" value="C:membrane"/>
    <property type="evidence" value="ECO:0007669"/>
    <property type="project" value="UniProtKB-SubCell"/>
</dbReference>
<dbReference type="SMART" id="SM00108">
    <property type="entry name" value="B_lectin"/>
    <property type="match status" value="1"/>
</dbReference>
<dbReference type="InterPro" id="IPR036426">
    <property type="entry name" value="Bulb-type_lectin_dom_sf"/>
</dbReference>
<dbReference type="InterPro" id="IPR001480">
    <property type="entry name" value="Bulb-type_lectin_dom"/>
</dbReference>
<dbReference type="CDD" id="cd00028">
    <property type="entry name" value="B_lectin"/>
    <property type="match status" value="1"/>
</dbReference>
<dbReference type="EC" id="2.7.11.1" evidence="2"/>
<proteinExistence type="predicted"/>
<feature type="region of interest" description="Disordered" evidence="6">
    <location>
        <begin position="1"/>
        <end position="20"/>
    </location>
</feature>
<dbReference type="PANTHER" id="PTHR32444:SF77">
    <property type="entry name" value="OS05G0163500 PROTEIN"/>
    <property type="match status" value="1"/>
</dbReference>
<comment type="catalytic activity">
    <reaction evidence="5">
        <text>L-seryl-[protein] + ATP = O-phospho-L-seryl-[protein] + ADP + H(+)</text>
        <dbReference type="Rhea" id="RHEA:17989"/>
        <dbReference type="Rhea" id="RHEA-COMP:9863"/>
        <dbReference type="Rhea" id="RHEA-COMP:11604"/>
        <dbReference type="ChEBI" id="CHEBI:15378"/>
        <dbReference type="ChEBI" id="CHEBI:29999"/>
        <dbReference type="ChEBI" id="CHEBI:30616"/>
        <dbReference type="ChEBI" id="CHEBI:83421"/>
        <dbReference type="ChEBI" id="CHEBI:456216"/>
        <dbReference type="EC" id="2.7.11.1"/>
    </reaction>
</comment>
<evidence type="ECO:0000256" key="4">
    <source>
        <dbReference type="ARBA" id="ARBA00047899"/>
    </source>
</evidence>
<accession>A0AAD8VL50</accession>
<dbReference type="Pfam" id="PF01453">
    <property type="entry name" value="B_lectin"/>
    <property type="match status" value="1"/>
</dbReference>
<gene>
    <name evidence="8" type="ORF">QYE76_032964</name>
</gene>
<dbReference type="SUPFAM" id="SSF51110">
    <property type="entry name" value="alpha-D-mannose-specific plant lectins"/>
    <property type="match status" value="1"/>
</dbReference>
<dbReference type="PROSITE" id="PS50927">
    <property type="entry name" value="BULB_LECTIN"/>
    <property type="match status" value="1"/>
</dbReference>
<evidence type="ECO:0000256" key="6">
    <source>
        <dbReference type="SAM" id="MobiDB-lite"/>
    </source>
</evidence>
<name>A0AAD8VL50_LOLMU</name>
<evidence type="ECO:0000313" key="9">
    <source>
        <dbReference type="Proteomes" id="UP001231189"/>
    </source>
</evidence>
<dbReference type="GO" id="GO:0004674">
    <property type="term" value="F:protein serine/threonine kinase activity"/>
    <property type="evidence" value="ECO:0007669"/>
    <property type="project" value="UniProtKB-EC"/>
</dbReference>